<dbReference type="Proteomes" id="UP000316292">
    <property type="component" value="Unassembled WGS sequence"/>
</dbReference>
<keyword evidence="2 5" id="KW-0812">Transmembrane</keyword>
<comment type="caution">
    <text evidence="7">The sequence shown here is derived from an EMBL/GenBank/DDBJ whole genome shotgun (WGS) entry which is preliminary data.</text>
</comment>
<dbReference type="AlphaFoldDB" id="A0A538SC46"/>
<dbReference type="InterPro" id="IPR047817">
    <property type="entry name" value="ABC2_TM_bact-type"/>
</dbReference>
<protein>
    <recommendedName>
        <fullName evidence="5">Transport permease protein</fullName>
    </recommendedName>
</protein>
<sequence>MIVGPVKRLAQVLRTSAWLGWQVEANWAEPWIFLMYAIAKPLATTLILFFMVRVVSQGHANAETFRFIFIGNTFFLYVTEVLIGISWTVFRDREDYETLKYIYVAPVRLLPYLLGRAFTRVATATLGVLVALLFGRLVLGLTIGVPGTNWLLVVGAVLLGLLGVLWLGIILAGISLVVARHSMNLNEGLSGLFFLLCGAIFPLDVLPRWALHLSLLLPFTYWLELLRRMLTGRGFAASLGRYGDGDLWWILALATVGLCALALVWFRGCERIARERGLIDWKTNY</sequence>
<dbReference type="PROSITE" id="PS51012">
    <property type="entry name" value="ABC_TM2"/>
    <property type="match status" value="1"/>
</dbReference>
<dbReference type="EMBL" id="VBOR01000063">
    <property type="protein sequence ID" value="TMQ48929.1"/>
    <property type="molecule type" value="Genomic_DNA"/>
</dbReference>
<reference evidence="7 8" key="1">
    <citation type="journal article" date="2019" name="Nat. Microbiol.">
        <title>Mediterranean grassland soil C-N compound turnover is dependent on rainfall and depth, and is mediated by genomically divergent microorganisms.</title>
        <authorList>
            <person name="Diamond S."/>
            <person name="Andeer P.F."/>
            <person name="Li Z."/>
            <person name="Crits-Christoph A."/>
            <person name="Burstein D."/>
            <person name="Anantharaman K."/>
            <person name="Lane K.R."/>
            <person name="Thomas B.C."/>
            <person name="Pan C."/>
            <person name="Northen T.R."/>
            <person name="Banfield J.F."/>
        </authorList>
    </citation>
    <scope>NUCLEOTIDE SEQUENCE [LARGE SCALE GENOMIC DNA]</scope>
    <source>
        <strain evidence="7">WS_1</strain>
    </source>
</reference>
<evidence type="ECO:0000259" key="6">
    <source>
        <dbReference type="PROSITE" id="PS51012"/>
    </source>
</evidence>
<evidence type="ECO:0000256" key="4">
    <source>
        <dbReference type="ARBA" id="ARBA00023136"/>
    </source>
</evidence>
<feature type="transmembrane region" description="Helical" evidence="5">
    <location>
        <begin position="151"/>
        <end position="178"/>
    </location>
</feature>
<feature type="transmembrane region" description="Helical" evidence="5">
    <location>
        <begin position="67"/>
        <end position="89"/>
    </location>
</feature>
<comment type="similarity">
    <text evidence="5">Belongs to the ABC-2 integral membrane protein family.</text>
</comment>
<keyword evidence="5" id="KW-0813">Transport</keyword>
<dbReference type="GO" id="GO:0140359">
    <property type="term" value="F:ABC-type transporter activity"/>
    <property type="evidence" value="ECO:0007669"/>
    <property type="project" value="InterPro"/>
</dbReference>
<evidence type="ECO:0000256" key="3">
    <source>
        <dbReference type="ARBA" id="ARBA00022989"/>
    </source>
</evidence>
<feature type="transmembrane region" description="Helical" evidence="5">
    <location>
        <begin position="31"/>
        <end position="55"/>
    </location>
</feature>
<gene>
    <name evidence="7" type="ORF">E6K71_06250</name>
</gene>
<accession>A0A538SC46</accession>
<keyword evidence="5" id="KW-1003">Cell membrane</keyword>
<feature type="transmembrane region" description="Helical" evidence="5">
    <location>
        <begin position="185"/>
        <end position="203"/>
    </location>
</feature>
<comment type="subcellular location">
    <subcellularLocation>
        <location evidence="5">Cell membrane</location>
        <topology evidence="5">Multi-pass membrane protein</topology>
    </subcellularLocation>
    <subcellularLocation>
        <location evidence="1">Membrane</location>
        <topology evidence="1">Multi-pass membrane protein</topology>
    </subcellularLocation>
</comment>
<evidence type="ECO:0000313" key="8">
    <source>
        <dbReference type="Proteomes" id="UP000316292"/>
    </source>
</evidence>
<keyword evidence="4 5" id="KW-0472">Membrane</keyword>
<dbReference type="PANTHER" id="PTHR43229:SF2">
    <property type="entry name" value="NODULATION PROTEIN J"/>
    <property type="match status" value="1"/>
</dbReference>
<organism evidence="7 8">
    <name type="scientific">Eiseniibacteriota bacterium</name>
    <dbReference type="NCBI Taxonomy" id="2212470"/>
    <lineage>
        <taxon>Bacteria</taxon>
        <taxon>Candidatus Eiseniibacteriota</taxon>
    </lineage>
</organism>
<evidence type="ECO:0000256" key="2">
    <source>
        <dbReference type="ARBA" id="ARBA00022692"/>
    </source>
</evidence>
<dbReference type="PRINTS" id="PR00164">
    <property type="entry name" value="ABC2TRNSPORT"/>
</dbReference>
<evidence type="ECO:0000256" key="1">
    <source>
        <dbReference type="ARBA" id="ARBA00004141"/>
    </source>
</evidence>
<feature type="domain" description="ABC transmembrane type-2" evidence="6">
    <location>
        <begin position="32"/>
        <end position="269"/>
    </location>
</feature>
<proteinExistence type="inferred from homology"/>
<dbReference type="InterPro" id="IPR051784">
    <property type="entry name" value="Nod_factor_ABC_transporter"/>
</dbReference>
<name>A0A538SC46_UNCEI</name>
<dbReference type="InterPro" id="IPR000412">
    <property type="entry name" value="ABC_2_transport"/>
</dbReference>
<feature type="transmembrane region" description="Helical" evidence="5">
    <location>
        <begin position="247"/>
        <end position="266"/>
    </location>
</feature>
<dbReference type="InterPro" id="IPR013525">
    <property type="entry name" value="ABC2_TM"/>
</dbReference>
<dbReference type="PANTHER" id="PTHR43229">
    <property type="entry name" value="NODULATION PROTEIN J"/>
    <property type="match status" value="1"/>
</dbReference>
<keyword evidence="3 5" id="KW-1133">Transmembrane helix</keyword>
<evidence type="ECO:0000256" key="5">
    <source>
        <dbReference type="RuleBase" id="RU361157"/>
    </source>
</evidence>
<feature type="transmembrane region" description="Helical" evidence="5">
    <location>
        <begin position="126"/>
        <end position="145"/>
    </location>
</feature>
<dbReference type="Pfam" id="PF01061">
    <property type="entry name" value="ABC2_membrane"/>
    <property type="match status" value="1"/>
</dbReference>
<dbReference type="GO" id="GO:0043190">
    <property type="term" value="C:ATP-binding cassette (ABC) transporter complex"/>
    <property type="evidence" value="ECO:0007669"/>
    <property type="project" value="InterPro"/>
</dbReference>
<evidence type="ECO:0000313" key="7">
    <source>
        <dbReference type="EMBL" id="TMQ48929.1"/>
    </source>
</evidence>